<gene>
    <name evidence="2" type="ORF">BTBSAS_250013</name>
</gene>
<dbReference type="RefSeq" id="WP_154657736.1">
    <property type="nucleotide sequence ID" value="NZ_CBCPIX010000003.1"/>
</dbReference>
<dbReference type="EMBL" id="OUNC01000018">
    <property type="protein sequence ID" value="SPP28606.1"/>
    <property type="molecule type" value="Genomic_DNA"/>
</dbReference>
<proteinExistence type="predicted"/>
<evidence type="ECO:0000313" key="2">
    <source>
        <dbReference type="EMBL" id="SPP28606.1"/>
    </source>
</evidence>
<reference evidence="3" key="1">
    <citation type="submission" date="2018-04" db="EMBL/GenBank/DDBJ databases">
        <authorList>
            <person name="Illikoud N."/>
        </authorList>
    </citation>
    <scope>NUCLEOTIDE SEQUENCE [LARGE SCALE GENOMIC DNA]</scope>
</reference>
<feature type="coiled-coil region" evidence="1">
    <location>
        <begin position="20"/>
        <end position="47"/>
    </location>
</feature>
<protein>
    <submittedName>
        <fullName evidence="2">Uncharacterized protein</fullName>
    </submittedName>
</protein>
<name>A0A2X0Q2Y4_BROTH</name>
<keyword evidence="1" id="KW-0175">Coiled coil</keyword>
<dbReference type="AlphaFoldDB" id="A0A2X0Q2Y4"/>
<dbReference type="GeneID" id="66538465"/>
<accession>A0A2X0Q2Y4</accession>
<evidence type="ECO:0000313" key="3">
    <source>
        <dbReference type="Proteomes" id="UP000270190"/>
    </source>
</evidence>
<organism evidence="2 3">
    <name type="scientific">Brochothrix thermosphacta</name>
    <name type="common">Microbacterium thermosphactum</name>
    <dbReference type="NCBI Taxonomy" id="2756"/>
    <lineage>
        <taxon>Bacteria</taxon>
        <taxon>Bacillati</taxon>
        <taxon>Bacillota</taxon>
        <taxon>Bacilli</taxon>
        <taxon>Bacillales</taxon>
        <taxon>Listeriaceae</taxon>
        <taxon>Brochothrix</taxon>
    </lineage>
</organism>
<evidence type="ECO:0000256" key="1">
    <source>
        <dbReference type="SAM" id="Coils"/>
    </source>
</evidence>
<sequence>MGETFTKAGEEAVTIGTIHAAAKRKEKKAIQQRIRQLEQEVLELEKQLRVK</sequence>
<dbReference type="Proteomes" id="UP000270190">
    <property type="component" value="Unassembled WGS sequence"/>
</dbReference>